<organism evidence="2 3">
    <name type="scientific">Leptomonas pyrrhocoris</name>
    <name type="common">Firebug parasite</name>
    <dbReference type="NCBI Taxonomy" id="157538"/>
    <lineage>
        <taxon>Eukaryota</taxon>
        <taxon>Discoba</taxon>
        <taxon>Euglenozoa</taxon>
        <taxon>Kinetoplastea</taxon>
        <taxon>Metakinetoplastina</taxon>
        <taxon>Trypanosomatida</taxon>
        <taxon>Trypanosomatidae</taxon>
        <taxon>Leishmaniinae</taxon>
        <taxon>Leptomonas</taxon>
    </lineage>
</organism>
<dbReference type="OMA" id="RFKYVPP"/>
<protein>
    <submittedName>
        <fullName evidence="2">Uncharacterized protein</fullName>
    </submittedName>
</protein>
<feature type="compositionally biased region" description="Polar residues" evidence="1">
    <location>
        <begin position="238"/>
        <end position="248"/>
    </location>
</feature>
<keyword evidence="3" id="KW-1185">Reference proteome</keyword>
<sequence length="483" mass="52358">MSGSDNKSSRPTDNSGVEVPALNIHPKFMTNRNGASSRSSTRQGTPRSEGAIVAAVPTNAELAEAGVPLQDGVVRQLSARKQERGSLAAPRPVAGNGSRRRAPAAIAAGSGIGEPLQLSEPRQRRGNSGTPRSPQQQPSRHAPYAGGSRASLGSSREPIRPGRNAGQSPLRSPSKHHDPYGHVTSVVRDYRNNNISALEAQYRNVRSHSASHVPPARDPVEYRSTSQQQEDEDRAPTPRSTRQDSPQPRDSAADYLRGGVPRVALEAPHIKYAEALERMNNPRYSPRVARAYTPSTSTASAPFLPQAAQSIPDRLKYVEPSEEEKKRRKAETLRLLQEWRERQKARSAGAPPARVPPPPREQQQQSSAKAAPRMRSTSRNRGSARSQPRPVEPAVLEEKPEWDSTFEPGFGTPPRTPRTSSRAARSARSGRKSGAASRASSRKGRKSRGATPPASARGDGTTNPNAFRRRLLFDVTAPALFVA</sequence>
<dbReference type="VEuPathDB" id="TriTrypDB:LpyrH10_06_2100"/>
<dbReference type="AlphaFoldDB" id="A0A0M9G3H2"/>
<dbReference type="RefSeq" id="XP_015659922.1">
    <property type="nucleotide sequence ID" value="XM_015801302.1"/>
</dbReference>
<feature type="compositionally biased region" description="Basic and acidic residues" evidence="1">
    <location>
        <begin position="313"/>
        <end position="325"/>
    </location>
</feature>
<dbReference type="Proteomes" id="UP000037923">
    <property type="component" value="Unassembled WGS sequence"/>
</dbReference>
<evidence type="ECO:0000313" key="3">
    <source>
        <dbReference type="Proteomes" id="UP000037923"/>
    </source>
</evidence>
<dbReference type="GeneID" id="26904131"/>
<feature type="compositionally biased region" description="Polar residues" evidence="1">
    <location>
        <begin position="126"/>
        <end position="139"/>
    </location>
</feature>
<feature type="compositionally biased region" description="Low complexity" evidence="1">
    <location>
        <begin position="417"/>
        <end position="439"/>
    </location>
</feature>
<dbReference type="EMBL" id="LGTL01000006">
    <property type="protein sequence ID" value="KPA81483.1"/>
    <property type="molecule type" value="Genomic_DNA"/>
</dbReference>
<gene>
    <name evidence="2" type="ORF">ABB37_03840</name>
</gene>
<comment type="caution">
    <text evidence="2">The sequence shown here is derived from an EMBL/GenBank/DDBJ whole genome shotgun (WGS) entry which is preliminary data.</text>
</comment>
<evidence type="ECO:0000313" key="2">
    <source>
        <dbReference type="EMBL" id="KPA81483.1"/>
    </source>
</evidence>
<feature type="region of interest" description="Disordered" evidence="1">
    <location>
        <begin position="76"/>
        <end position="260"/>
    </location>
</feature>
<feature type="region of interest" description="Disordered" evidence="1">
    <location>
        <begin position="1"/>
        <end position="55"/>
    </location>
</feature>
<feature type="compositionally biased region" description="Polar residues" evidence="1">
    <location>
        <begin position="30"/>
        <end position="46"/>
    </location>
</feature>
<name>A0A0M9G3H2_LEPPY</name>
<proteinExistence type="predicted"/>
<feature type="region of interest" description="Disordered" evidence="1">
    <location>
        <begin position="276"/>
        <end position="466"/>
    </location>
</feature>
<feature type="compositionally biased region" description="Polar residues" evidence="1">
    <location>
        <begin position="1"/>
        <end position="15"/>
    </location>
</feature>
<accession>A0A0M9G3H2</accession>
<evidence type="ECO:0000256" key="1">
    <source>
        <dbReference type="SAM" id="MobiDB-lite"/>
    </source>
</evidence>
<dbReference type="OrthoDB" id="265811at2759"/>
<reference evidence="2 3" key="1">
    <citation type="submission" date="2015-07" db="EMBL/GenBank/DDBJ databases">
        <title>High-quality genome of monoxenous trypanosomatid Leptomonas pyrrhocoris.</title>
        <authorList>
            <person name="Flegontov P."/>
            <person name="Butenko A."/>
            <person name="Firsov S."/>
            <person name="Vlcek C."/>
            <person name="Logacheva M.D."/>
            <person name="Field M."/>
            <person name="Filatov D."/>
            <person name="Flegontova O."/>
            <person name="Gerasimov E."/>
            <person name="Jackson A.P."/>
            <person name="Kelly S."/>
            <person name="Opperdoes F."/>
            <person name="O'Reilly A."/>
            <person name="Votypka J."/>
            <person name="Yurchenko V."/>
            <person name="Lukes J."/>
        </authorList>
    </citation>
    <scope>NUCLEOTIDE SEQUENCE [LARGE SCALE GENOMIC DNA]</scope>
    <source>
        <strain evidence="2">H10</strain>
    </source>
</reference>
<feature type="compositionally biased region" description="Polar residues" evidence="1">
    <location>
        <begin position="375"/>
        <end position="386"/>
    </location>
</feature>
<feature type="compositionally biased region" description="Low complexity" evidence="1">
    <location>
        <begin position="145"/>
        <end position="156"/>
    </location>
</feature>